<proteinExistence type="predicted"/>
<organism evidence="1 2">
    <name type="scientific">Natronomonas pharaonis (strain ATCC 35678 / DSM 2160 / CIP 103997 / JCM 8858 / NBRC 14720 / NCIMB 2260 / Gabara)</name>
    <name type="common">Halobacterium pharaonis</name>
    <dbReference type="NCBI Taxonomy" id="348780"/>
    <lineage>
        <taxon>Archaea</taxon>
        <taxon>Methanobacteriati</taxon>
        <taxon>Methanobacteriota</taxon>
        <taxon>Stenosarchaea group</taxon>
        <taxon>Halobacteria</taxon>
        <taxon>Halobacteriales</taxon>
        <taxon>Natronomonadaceae</taxon>
        <taxon>Natronomonas</taxon>
    </lineage>
</organism>
<name>A0A1U7ETU5_NATPD</name>
<dbReference type="HOGENOM" id="CLU_084116_0_0_2"/>
<dbReference type="KEGG" id="nph:NP_0514A"/>
<dbReference type="OrthoDB" id="212231at2157"/>
<dbReference type="AlphaFoldDB" id="A0A1U7ETU5"/>
<dbReference type="Proteomes" id="UP000002698">
    <property type="component" value="Chromosome"/>
</dbReference>
<keyword evidence="2" id="KW-1185">Reference proteome</keyword>
<dbReference type="eggNOG" id="arCOG06403">
    <property type="taxonomic scope" value="Archaea"/>
</dbReference>
<evidence type="ECO:0000313" key="1">
    <source>
        <dbReference type="EMBL" id="CAI48348.1"/>
    </source>
</evidence>
<accession>A0A1U7ETU5</accession>
<dbReference type="EMBL" id="CR936257">
    <property type="protein sequence ID" value="CAI48348.1"/>
    <property type="molecule type" value="Genomic_DNA"/>
</dbReference>
<dbReference type="Pfam" id="PF20368">
    <property type="entry name" value="DUF6663"/>
    <property type="match status" value="1"/>
</dbReference>
<dbReference type="InterPro" id="IPR046604">
    <property type="entry name" value="DUF6663"/>
</dbReference>
<gene>
    <name evidence="1" type="ordered locus">NP_0514A</name>
</gene>
<dbReference type="STRING" id="348780.NP_0514A"/>
<dbReference type="EnsemblBacteria" id="CAI48348">
    <property type="protein sequence ID" value="CAI48348"/>
    <property type="gene ID" value="NP_0514A"/>
</dbReference>
<reference evidence="1 2" key="1">
    <citation type="journal article" date="2005" name="Genome Res.">
        <title>Living with two extremes: conclusions from the genome sequence of Natronomonas pharaonis.</title>
        <authorList>
            <person name="Falb M."/>
            <person name="Pfeiffer F."/>
            <person name="Palm P."/>
            <person name="Rodewald K."/>
            <person name="Hickmann V."/>
            <person name="Tittor J."/>
            <person name="Oesterhelt D."/>
        </authorList>
    </citation>
    <scope>NUCLEOTIDE SEQUENCE [LARGE SCALE GENOMIC DNA]</scope>
    <source>
        <strain evidence="2">ATCC 35678 / DSM 2160 / CIP 103997 / JCM 8858 / NBRC 14720 / NCIMB 2260 / Gabara</strain>
    </source>
</reference>
<dbReference type="GeneID" id="3700880"/>
<evidence type="ECO:0000313" key="2">
    <source>
        <dbReference type="Proteomes" id="UP000002698"/>
    </source>
</evidence>
<sequence>MQGAPTAAVTDDERGRYRVLPGRNDDERQLLAVDGSEVVAVPATAVATADVGNVVAAGLGWETEPPAVRDVTVETATRFRFERTTEAMFEAARNCFERAQADGEAMNSRVTHGTDGDPNGVVYTFAEQPGEQDLFAEFRDGTKPLEPLVARAADGETPPFSVWVLDPEPPFVAVYIVLDPDGLLEQTMRETYLGDGGLAENIEQKQ</sequence>
<dbReference type="RefSeq" id="WP_011321984.1">
    <property type="nucleotide sequence ID" value="NC_007426.1"/>
</dbReference>
<protein>
    <submittedName>
        <fullName evidence="1">Uncharacterized protein</fullName>
    </submittedName>
</protein>